<proteinExistence type="predicted"/>
<sequence>MWREPKKVEAAKREGVDLREEIREGGVQDKSGVDRVLEGSREWISREGVWKSESKREVMKDFRKGEGEGSQRIASMNLGCGILWILGGSVRYSGDWSRIGVISKESEDLLKVAAFLVIPLCVFLIFSVSKEE</sequence>
<reference evidence="1 2" key="1">
    <citation type="journal article" date="2024" name="Plant Biotechnol. J.">
        <title>Genome and CRISPR/Cas9 system of a widespread forest tree (Populus alba) in the world.</title>
        <authorList>
            <person name="Liu Y.J."/>
            <person name="Jiang P.F."/>
            <person name="Han X.M."/>
            <person name="Li X.Y."/>
            <person name="Wang H.M."/>
            <person name="Wang Y.J."/>
            <person name="Wang X.X."/>
            <person name="Zeng Q.Y."/>
        </authorList>
    </citation>
    <scope>NUCLEOTIDE SEQUENCE [LARGE SCALE GENOMIC DNA]</scope>
    <source>
        <strain evidence="2">cv. PAL-ZL1</strain>
    </source>
</reference>
<evidence type="ECO:0000313" key="2">
    <source>
        <dbReference type="Proteomes" id="UP000309997"/>
    </source>
</evidence>
<gene>
    <name evidence="1" type="ORF">D5086_013267</name>
</gene>
<dbReference type="EMBL" id="RCHU02000006">
    <property type="protein sequence ID" value="KAL3586400.1"/>
    <property type="molecule type" value="Genomic_DNA"/>
</dbReference>
<evidence type="ECO:0000313" key="1">
    <source>
        <dbReference type="EMBL" id="KAL3586400.1"/>
    </source>
</evidence>
<dbReference type="Proteomes" id="UP000309997">
    <property type="component" value="Unassembled WGS sequence"/>
</dbReference>
<keyword evidence="2" id="KW-1185">Reference proteome</keyword>
<name>A0ACC4C646_POPAL</name>
<accession>A0ACC4C646</accession>
<comment type="caution">
    <text evidence="1">The sequence shown here is derived from an EMBL/GenBank/DDBJ whole genome shotgun (WGS) entry which is preliminary data.</text>
</comment>
<protein>
    <submittedName>
        <fullName evidence="1">Uncharacterized protein</fullName>
    </submittedName>
</protein>
<organism evidence="1 2">
    <name type="scientific">Populus alba</name>
    <name type="common">White poplar</name>
    <dbReference type="NCBI Taxonomy" id="43335"/>
    <lineage>
        <taxon>Eukaryota</taxon>
        <taxon>Viridiplantae</taxon>
        <taxon>Streptophyta</taxon>
        <taxon>Embryophyta</taxon>
        <taxon>Tracheophyta</taxon>
        <taxon>Spermatophyta</taxon>
        <taxon>Magnoliopsida</taxon>
        <taxon>eudicotyledons</taxon>
        <taxon>Gunneridae</taxon>
        <taxon>Pentapetalae</taxon>
        <taxon>rosids</taxon>
        <taxon>fabids</taxon>
        <taxon>Malpighiales</taxon>
        <taxon>Salicaceae</taxon>
        <taxon>Saliceae</taxon>
        <taxon>Populus</taxon>
    </lineage>
</organism>